<dbReference type="SMART" id="SM00493">
    <property type="entry name" value="TOPRIM"/>
    <property type="match status" value="1"/>
</dbReference>
<keyword evidence="11 12" id="KW-0804">Transcription</keyword>
<dbReference type="Gene3D" id="3.40.1360.10">
    <property type="match status" value="1"/>
</dbReference>
<feature type="domain" description="Toprim" evidence="16">
    <location>
        <begin position="255"/>
        <end position="333"/>
    </location>
</feature>
<comment type="subunit">
    <text evidence="12">Monomer. Interacts with DnaB.</text>
</comment>
<evidence type="ECO:0000256" key="15">
    <source>
        <dbReference type="SAM" id="MobiDB-lite"/>
    </source>
</evidence>
<dbReference type="PIRSF" id="PIRSF002811">
    <property type="entry name" value="DnaG"/>
    <property type="match status" value="1"/>
</dbReference>
<dbReference type="Pfam" id="PF01807">
    <property type="entry name" value="Zn_ribbon_DnaG"/>
    <property type="match status" value="1"/>
</dbReference>
<evidence type="ECO:0000256" key="8">
    <source>
        <dbReference type="ARBA" id="ARBA00022833"/>
    </source>
</evidence>
<dbReference type="SUPFAM" id="SSF57783">
    <property type="entry name" value="Zinc beta-ribbon"/>
    <property type="match status" value="1"/>
</dbReference>
<dbReference type="SMART" id="SM00400">
    <property type="entry name" value="ZnF_CHCC"/>
    <property type="match status" value="1"/>
</dbReference>
<evidence type="ECO:0000256" key="1">
    <source>
        <dbReference type="ARBA" id="ARBA00022478"/>
    </source>
</evidence>
<name>A0A1H1L934_9ACTN</name>
<dbReference type="InterPro" id="IPR030846">
    <property type="entry name" value="DnaG_bac"/>
</dbReference>
<dbReference type="SUPFAM" id="SSF56731">
    <property type="entry name" value="DNA primase core"/>
    <property type="match status" value="1"/>
</dbReference>
<dbReference type="InterPro" id="IPR006295">
    <property type="entry name" value="DNA_primase_DnaG"/>
</dbReference>
<evidence type="ECO:0000256" key="12">
    <source>
        <dbReference type="HAMAP-Rule" id="MF_00974"/>
    </source>
</evidence>
<dbReference type="FunFam" id="3.90.580.10:FF:000001">
    <property type="entry name" value="DNA primase"/>
    <property type="match status" value="1"/>
</dbReference>
<dbReference type="PANTHER" id="PTHR30313:SF2">
    <property type="entry name" value="DNA PRIMASE"/>
    <property type="match status" value="1"/>
</dbReference>
<keyword evidence="10 12" id="KW-0238">DNA-binding</keyword>
<dbReference type="InterPro" id="IPR050219">
    <property type="entry name" value="DnaG_primase"/>
</dbReference>
<feature type="compositionally biased region" description="Basic and acidic residues" evidence="15">
    <location>
        <begin position="428"/>
        <end position="448"/>
    </location>
</feature>
<evidence type="ECO:0000259" key="16">
    <source>
        <dbReference type="PROSITE" id="PS50880"/>
    </source>
</evidence>
<dbReference type="InterPro" id="IPR034151">
    <property type="entry name" value="TOPRIM_DnaG_bac"/>
</dbReference>
<dbReference type="Gene3D" id="3.90.980.10">
    <property type="entry name" value="DNA primase, catalytic core, N-terminal domain"/>
    <property type="match status" value="1"/>
</dbReference>
<evidence type="ECO:0000256" key="10">
    <source>
        <dbReference type="ARBA" id="ARBA00023125"/>
    </source>
</evidence>
<dbReference type="InterPro" id="IPR006171">
    <property type="entry name" value="TOPRIM_dom"/>
</dbReference>
<evidence type="ECO:0000256" key="2">
    <source>
        <dbReference type="ARBA" id="ARBA00022515"/>
    </source>
</evidence>
<keyword evidence="5 12" id="KW-0235">DNA replication</keyword>
<evidence type="ECO:0000256" key="5">
    <source>
        <dbReference type="ARBA" id="ARBA00022705"/>
    </source>
</evidence>
<dbReference type="Proteomes" id="UP000199480">
    <property type="component" value="Chromosome I"/>
</dbReference>
<keyword evidence="9" id="KW-0460">Magnesium</keyword>
<evidence type="ECO:0000313" key="17">
    <source>
        <dbReference type="EMBL" id="SDR70792.1"/>
    </source>
</evidence>
<evidence type="ECO:0000256" key="3">
    <source>
        <dbReference type="ARBA" id="ARBA00022679"/>
    </source>
</evidence>
<dbReference type="EMBL" id="LT629759">
    <property type="protein sequence ID" value="SDR70792.1"/>
    <property type="molecule type" value="Genomic_DNA"/>
</dbReference>
<dbReference type="GO" id="GO:0000428">
    <property type="term" value="C:DNA-directed RNA polymerase complex"/>
    <property type="evidence" value="ECO:0007669"/>
    <property type="project" value="UniProtKB-KW"/>
</dbReference>
<evidence type="ECO:0000256" key="6">
    <source>
        <dbReference type="ARBA" id="ARBA00022723"/>
    </source>
</evidence>
<keyword evidence="3 12" id="KW-0808">Transferase</keyword>
<dbReference type="InterPro" id="IPR013264">
    <property type="entry name" value="DNAG_N"/>
</dbReference>
<dbReference type="InterPro" id="IPR037068">
    <property type="entry name" value="DNA_primase_core_N_sf"/>
</dbReference>
<evidence type="ECO:0000256" key="14">
    <source>
        <dbReference type="PIRSR" id="PIRSR002811-1"/>
    </source>
</evidence>
<organism evidence="17 18">
    <name type="scientific">Parafannyhessea umbonata</name>
    <dbReference type="NCBI Taxonomy" id="604330"/>
    <lineage>
        <taxon>Bacteria</taxon>
        <taxon>Bacillati</taxon>
        <taxon>Actinomycetota</taxon>
        <taxon>Coriobacteriia</taxon>
        <taxon>Coriobacteriales</taxon>
        <taxon>Atopobiaceae</taxon>
        <taxon>Parafannyhessea</taxon>
    </lineage>
</organism>
<dbReference type="GO" id="GO:0003677">
    <property type="term" value="F:DNA binding"/>
    <property type="evidence" value="ECO:0007669"/>
    <property type="project" value="UniProtKB-KW"/>
</dbReference>
<evidence type="ECO:0000256" key="7">
    <source>
        <dbReference type="ARBA" id="ARBA00022771"/>
    </source>
</evidence>
<dbReference type="Pfam" id="PF13155">
    <property type="entry name" value="Toprim_2"/>
    <property type="match status" value="1"/>
</dbReference>
<dbReference type="NCBIfam" id="TIGR01391">
    <property type="entry name" value="dnaG"/>
    <property type="match status" value="1"/>
</dbReference>
<dbReference type="GO" id="GO:0003899">
    <property type="term" value="F:DNA-directed RNA polymerase activity"/>
    <property type="evidence" value="ECO:0007669"/>
    <property type="project" value="UniProtKB-UniRule"/>
</dbReference>
<comment type="function">
    <text evidence="12 13">RNA polymerase that catalyzes the synthesis of short RNA molecules used as primers for DNA polymerase during DNA replication.</text>
</comment>
<accession>A0A1H1L934</accession>
<evidence type="ECO:0000256" key="11">
    <source>
        <dbReference type="ARBA" id="ARBA00023163"/>
    </source>
</evidence>
<dbReference type="PROSITE" id="PS50880">
    <property type="entry name" value="TOPRIM"/>
    <property type="match status" value="1"/>
</dbReference>
<keyword evidence="7 12" id="KW-0863">Zinc-finger</keyword>
<keyword evidence="1 12" id="KW-0240">DNA-directed RNA polymerase</keyword>
<keyword evidence="4 12" id="KW-0548">Nucleotidyltransferase</keyword>
<proteinExistence type="inferred from homology"/>
<sequence length="661" mass="72561">MITDEDKERVRQATDILQLVGETVELKRRGADYWGCCPFHHEKSPSFHVNPTTGLWKCFGCGAGGDVFAYVMKRESLDFPDSIRYLADKAGIELSEERGTARKGPRRNRLIECLTEAERFYSTMLLRGRGEGPDAGRAYLAGRGFGSDVCRRWGLGYAAGHQTLVEHLRKLGFSMQEILASDLALQGQGGRLRDRFFDRVMFPIHDEQGRTIAFGGRVMGDAKPKYLNTKETAVFSKRKHLFAFDRAKESMAATGTCIVCEGYTDVIAMHEAGFKNTVATLGTALTMDHVKLIERFAKRRIICMFDGDEAGQRAAERAVQYIDKTSVEMLCVVLPDNLDPMEFLSARGADALRPILEAAQPLMDFVFGKRLAGYDLSVPGKRVAALNDMAGVLAPLGDSMLLDGYALQLGDMLGFDVARVKQVIRERASAERRKAGQRDGGGRADRRRQAAGTPGRDAPPYDDVPPYYEDGGYGAGYDDGPYDAYDGPYATAGGGAGREGQGVSTAALSNDERMQSAAERELLAMIASHPDVMRGHGERIATFTWSDARYEAMAWAMLATPAGTPPADVVRAAAGVVAEAPQILAGGRLEVTSRMPADQRADFLLNVVELWSKRREVREIKARLRLSSSTVPDEGQIELFRRATELQKRINELSNSVSAVV</sequence>
<dbReference type="Gene3D" id="3.90.580.10">
    <property type="entry name" value="Zinc finger, CHC2-type domain"/>
    <property type="match status" value="1"/>
</dbReference>
<dbReference type="GO" id="GO:0005737">
    <property type="term" value="C:cytoplasm"/>
    <property type="evidence" value="ECO:0007669"/>
    <property type="project" value="TreeGrafter"/>
</dbReference>
<dbReference type="GO" id="GO:0008270">
    <property type="term" value="F:zinc ion binding"/>
    <property type="evidence" value="ECO:0007669"/>
    <property type="project" value="UniProtKB-UniRule"/>
</dbReference>
<dbReference type="InterPro" id="IPR002694">
    <property type="entry name" value="Znf_CHC2"/>
</dbReference>
<reference evidence="18" key="1">
    <citation type="submission" date="2016-10" db="EMBL/GenBank/DDBJ databases">
        <authorList>
            <person name="Varghese N."/>
            <person name="Submissions S."/>
        </authorList>
    </citation>
    <scope>NUCLEOTIDE SEQUENCE [LARGE SCALE GENOMIC DNA]</scope>
    <source>
        <strain evidence="18">DSM 22620</strain>
    </source>
</reference>
<evidence type="ECO:0000256" key="13">
    <source>
        <dbReference type="PIRNR" id="PIRNR002811"/>
    </source>
</evidence>
<comment type="cofactor">
    <cofactor evidence="12 13 14">
        <name>Zn(2+)</name>
        <dbReference type="ChEBI" id="CHEBI:29105"/>
    </cofactor>
    <text evidence="12 13 14">Binds 1 zinc ion per monomer.</text>
</comment>
<dbReference type="CDD" id="cd03364">
    <property type="entry name" value="TOPRIM_DnaG_primases"/>
    <property type="match status" value="1"/>
</dbReference>
<dbReference type="EC" id="2.7.7.101" evidence="12"/>
<dbReference type="Pfam" id="PF10410">
    <property type="entry name" value="DnaB_bind"/>
    <property type="match status" value="1"/>
</dbReference>
<comment type="domain">
    <text evidence="12">Contains an N-terminal zinc-binding domain, a central core domain that contains the primase activity, and a C-terminal DnaB-binding domain.</text>
</comment>
<keyword evidence="6 12" id="KW-0479">Metal-binding</keyword>
<keyword evidence="8 12" id="KW-0862">Zinc</keyword>
<feature type="region of interest" description="Disordered" evidence="15">
    <location>
        <begin position="428"/>
        <end position="465"/>
    </location>
</feature>
<dbReference type="HAMAP" id="MF_00974">
    <property type="entry name" value="DNA_primase_DnaG"/>
    <property type="match status" value="1"/>
</dbReference>
<dbReference type="GO" id="GO:1990077">
    <property type="term" value="C:primosome complex"/>
    <property type="evidence" value="ECO:0007669"/>
    <property type="project" value="UniProtKB-KW"/>
</dbReference>
<comment type="catalytic activity">
    <reaction evidence="12">
        <text>ssDNA + n NTP = ssDNA/pppN(pN)n-1 hybrid + (n-1) diphosphate.</text>
        <dbReference type="EC" id="2.7.7.101"/>
    </reaction>
</comment>
<gene>
    <name evidence="12" type="primary">dnaG</name>
    <name evidence="17" type="ORF">SAMN04489857_0770</name>
</gene>
<dbReference type="InterPro" id="IPR019475">
    <property type="entry name" value="DNA_primase_DnaB-bd"/>
</dbReference>
<protein>
    <recommendedName>
        <fullName evidence="12 13">DNA primase</fullName>
        <ecNumber evidence="12">2.7.7.101</ecNumber>
    </recommendedName>
</protein>
<dbReference type="PANTHER" id="PTHR30313">
    <property type="entry name" value="DNA PRIMASE"/>
    <property type="match status" value="1"/>
</dbReference>
<feature type="zinc finger region" description="CHC2-type" evidence="12 14">
    <location>
        <begin position="37"/>
        <end position="61"/>
    </location>
</feature>
<evidence type="ECO:0000256" key="4">
    <source>
        <dbReference type="ARBA" id="ARBA00022695"/>
    </source>
</evidence>
<evidence type="ECO:0000313" key="18">
    <source>
        <dbReference type="Proteomes" id="UP000199480"/>
    </source>
</evidence>
<dbReference type="Pfam" id="PF08275">
    <property type="entry name" value="DNAG_N"/>
    <property type="match status" value="1"/>
</dbReference>
<dbReference type="RefSeq" id="WP_172824974.1">
    <property type="nucleotide sequence ID" value="NZ_LT629759.1"/>
</dbReference>
<dbReference type="InterPro" id="IPR036977">
    <property type="entry name" value="DNA_primase_Znf_CHC2"/>
</dbReference>
<dbReference type="GO" id="GO:0006269">
    <property type="term" value="P:DNA replication, synthesis of primer"/>
    <property type="evidence" value="ECO:0007669"/>
    <property type="project" value="UniProtKB-UniRule"/>
</dbReference>
<evidence type="ECO:0000256" key="9">
    <source>
        <dbReference type="ARBA" id="ARBA00022842"/>
    </source>
</evidence>
<comment type="similarity">
    <text evidence="12 13">Belongs to the DnaG primase family.</text>
</comment>
<dbReference type="GeneID" id="78500139"/>
<keyword evidence="2 12" id="KW-0639">Primosome</keyword>
<dbReference type="AlphaFoldDB" id="A0A1H1L934"/>